<sequence length="512" mass="55501">MAAPRAAAHTTSFLTKARTSIVAPAALTQRYLQRSFHVSRWDKFKPLTAPKSGKALQRTAGGKSLLDKHKHTVLTVSRYAGSPRRQELAAAFREYSTVDSSIARREQSVVPALQRIMADDVVSEDSVDMEFLALYLNVCLSVGVAPSASVMESFDRFLTTSSDADDEEFQHQAVESVVSAMLHLSKRDDGGAIAAQGEKGASSSSSQSLASSSSALHVHPVMLRRLSKRLMQSSPQELSEGMNCVLLQCWSHRLLHLLYGRSQKDPLTAAAMIEVEAAEEAVVVLVKSLCATSRMMNRSEFLFFVQLARQLVGIELGRALRAGPSSAAKDAPSEGVADESLSRKKNVEGSSSDDTFARALVQASQSPILSALVSERAHILTAALPWVHGASVTECVDLLSLSLLLCRDGTVAQDDTIDLLVHELTALLDLCDMQHIAELLFAFQLTEASGGAACTKRFVKLPGKWKRFLRLAASDEDWIGLSRTWSHSAVECGGDLVAANHKVAFLRNSILE</sequence>
<feature type="region of interest" description="Disordered" evidence="1">
    <location>
        <begin position="194"/>
        <end position="213"/>
    </location>
</feature>
<gene>
    <name evidence="2" type="ORF">BSAL_36690</name>
</gene>
<keyword evidence="3" id="KW-1185">Reference proteome</keyword>
<accession>A0A0S4JQ53</accession>
<dbReference type="AlphaFoldDB" id="A0A0S4JQ53"/>
<feature type="region of interest" description="Disordered" evidence="1">
    <location>
        <begin position="324"/>
        <end position="351"/>
    </location>
</feature>
<protein>
    <submittedName>
        <fullName evidence="2">Uncharacterized protein</fullName>
    </submittedName>
</protein>
<evidence type="ECO:0000313" key="2">
    <source>
        <dbReference type="EMBL" id="CUG92320.1"/>
    </source>
</evidence>
<dbReference type="Proteomes" id="UP000051952">
    <property type="component" value="Unassembled WGS sequence"/>
</dbReference>
<organism evidence="2 3">
    <name type="scientific">Bodo saltans</name>
    <name type="common">Flagellated protozoan</name>
    <dbReference type="NCBI Taxonomy" id="75058"/>
    <lineage>
        <taxon>Eukaryota</taxon>
        <taxon>Discoba</taxon>
        <taxon>Euglenozoa</taxon>
        <taxon>Kinetoplastea</taxon>
        <taxon>Metakinetoplastina</taxon>
        <taxon>Eubodonida</taxon>
        <taxon>Bodonidae</taxon>
        <taxon>Bodo</taxon>
    </lineage>
</organism>
<dbReference type="EMBL" id="CYKH01002031">
    <property type="protein sequence ID" value="CUG92320.1"/>
    <property type="molecule type" value="Genomic_DNA"/>
</dbReference>
<name>A0A0S4JQ53_BODSA</name>
<proteinExistence type="predicted"/>
<dbReference type="VEuPathDB" id="TriTrypDB:BSAL_36690"/>
<evidence type="ECO:0000313" key="3">
    <source>
        <dbReference type="Proteomes" id="UP000051952"/>
    </source>
</evidence>
<evidence type="ECO:0000256" key="1">
    <source>
        <dbReference type="SAM" id="MobiDB-lite"/>
    </source>
</evidence>
<feature type="compositionally biased region" description="Low complexity" evidence="1">
    <location>
        <begin position="201"/>
        <end position="213"/>
    </location>
</feature>
<reference evidence="3" key="1">
    <citation type="submission" date="2015-09" db="EMBL/GenBank/DDBJ databases">
        <authorList>
            <consortium name="Pathogen Informatics"/>
        </authorList>
    </citation>
    <scope>NUCLEOTIDE SEQUENCE [LARGE SCALE GENOMIC DNA]</scope>
    <source>
        <strain evidence="3">Lake Konstanz</strain>
    </source>
</reference>